<protein>
    <recommendedName>
        <fullName evidence="2">Glycosyl transferase family 1 domain-containing protein</fullName>
    </recommendedName>
</protein>
<dbReference type="Gene3D" id="3.40.50.2000">
    <property type="entry name" value="Glycogen Phosphorylase B"/>
    <property type="match status" value="1"/>
</dbReference>
<dbReference type="SUPFAM" id="SSF53756">
    <property type="entry name" value="UDP-Glycosyltransferase/glycogen phosphorylase"/>
    <property type="match status" value="1"/>
</dbReference>
<dbReference type="AlphaFoldDB" id="X1CZ52"/>
<sequence length="47" mass="5821">MLLIEDKEMRRKMGEKGMEVVKEKFEWQKLANHYVKICEYFERSLPE</sequence>
<evidence type="ECO:0008006" key="2">
    <source>
        <dbReference type="Google" id="ProtNLM"/>
    </source>
</evidence>
<comment type="caution">
    <text evidence="1">The sequence shown here is derived from an EMBL/GenBank/DDBJ whole genome shotgun (WGS) entry which is preliminary data.</text>
</comment>
<name>X1CZ52_9ZZZZ</name>
<reference evidence="1" key="1">
    <citation type="journal article" date="2014" name="Front. Microbiol.">
        <title>High frequency of phylogenetically diverse reductive dehalogenase-homologous genes in deep subseafloor sedimentary metagenomes.</title>
        <authorList>
            <person name="Kawai M."/>
            <person name="Futagami T."/>
            <person name="Toyoda A."/>
            <person name="Takaki Y."/>
            <person name="Nishi S."/>
            <person name="Hori S."/>
            <person name="Arai W."/>
            <person name="Tsubouchi T."/>
            <person name="Morono Y."/>
            <person name="Uchiyama I."/>
            <person name="Ito T."/>
            <person name="Fujiyama A."/>
            <person name="Inagaki F."/>
            <person name="Takami H."/>
        </authorList>
    </citation>
    <scope>NUCLEOTIDE SEQUENCE</scope>
    <source>
        <strain evidence="1">Expedition CK06-06</strain>
    </source>
</reference>
<accession>X1CZ52</accession>
<evidence type="ECO:0000313" key="1">
    <source>
        <dbReference type="EMBL" id="GAH01315.1"/>
    </source>
</evidence>
<organism evidence="1">
    <name type="scientific">marine sediment metagenome</name>
    <dbReference type="NCBI Taxonomy" id="412755"/>
    <lineage>
        <taxon>unclassified sequences</taxon>
        <taxon>metagenomes</taxon>
        <taxon>ecological metagenomes</taxon>
    </lineage>
</organism>
<gene>
    <name evidence="1" type="ORF">S01H4_37575</name>
</gene>
<proteinExistence type="predicted"/>
<dbReference type="EMBL" id="BART01020200">
    <property type="protein sequence ID" value="GAH01315.1"/>
    <property type="molecule type" value="Genomic_DNA"/>
</dbReference>